<gene>
    <name evidence="5" type="ORF">SAMN06265827_11861</name>
</gene>
<dbReference type="GO" id="GO:0005829">
    <property type="term" value="C:cytosol"/>
    <property type="evidence" value="ECO:0007669"/>
    <property type="project" value="TreeGrafter"/>
</dbReference>
<dbReference type="InterPro" id="IPR036061">
    <property type="entry name" value="CheW-like_dom_sf"/>
</dbReference>
<dbReference type="InterPro" id="IPR039315">
    <property type="entry name" value="CheW"/>
</dbReference>
<dbReference type="AlphaFoldDB" id="A0A285HG59"/>
<evidence type="ECO:0000256" key="3">
    <source>
        <dbReference type="ARBA" id="ARBA00022490"/>
    </source>
</evidence>
<accession>A0A285HG59</accession>
<dbReference type="PANTHER" id="PTHR22617">
    <property type="entry name" value="CHEMOTAXIS SENSOR HISTIDINE KINASE-RELATED"/>
    <property type="match status" value="1"/>
</dbReference>
<dbReference type="EMBL" id="OBDZ01000018">
    <property type="protein sequence ID" value="SNY34668.1"/>
    <property type="molecule type" value="Genomic_DNA"/>
</dbReference>
<dbReference type="GO" id="GO:0007165">
    <property type="term" value="P:signal transduction"/>
    <property type="evidence" value="ECO:0007669"/>
    <property type="project" value="InterPro"/>
</dbReference>
<evidence type="ECO:0000259" key="4">
    <source>
        <dbReference type="PROSITE" id="PS50851"/>
    </source>
</evidence>
<dbReference type="SUPFAM" id="SSF50341">
    <property type="entry name" value="CheW-like"/>
    <property type="match status" value="1"/>
</dbReference>
<evidence type="ECO:0000256" key="2">
    <source>
        <dbReference type="ARBA" id="ARBA00021483"/>
    </source>
</evidence>
<sequence length="187" mass="21689">MKESKDNTMNILNQQLTNISAENQFLTFKVVNEEYGVDVLRVQEIIRYIKPTEIPNTPEVMKGVINFRGEVIPVIDLRKKFGFDFGEYNEFTVIIVLEVEDKIIGVIVDQVSDIISFSTEDIQDNLEFGSDIDTKFIKGMAKVEDRLIMLLELERLISFENFKKINNLDTNMVLAEENQEKEEQDEL</sequence>
<feature type="domain" description="CheW-like" evidence="4">
    <location>
        <begin position="22"/>
        <end position="162"/>
    </location>
</feature>
<dbReference type="SMART" id="SM00260">
    <property type="entry name" value="CheW"/>
    <property type="match status" value="1"/>
</dbReference>
<dbReference type="GO" id="GO:0006935">
    <property type="term" value="P:chemotaxis"/>
    <property type="evidence" value="ECO:0007669"/>
    <property type="project" value="InterPro"/>
</dbReference>
<evidence type="ECO:0000256" key="1">
    <source>
        <dbReference type="ARBA" id="ARBA00004496"/>
    </source>
</evidence>
<dbReference type="RefSeq" id="WP_172431925.1">
    <property type="nucleotide sequence ID" value="NZ_OBDZ01000018.1"/>
</dbReference>
<proteinExistence type="predicted"/>
<comment type="subcellular location">
    <subcellularLocation>
        <location evidence="1">Cytoplasm</location>
    </subcellularLocation>
</comment>
<dbReference type="InterPro" id="IPR002545">
    <property type="entry name" value="CheW-lke_dom"/>
</dbReference>
<dbReference type="Proteomes" id="UP000219573">
    <property type="component" value="Unassembled WGS sequence"/>
</dbReference>
<evidence type="ECO:0000313" key="5">
    <source>
        <dbReference type="EMBL" id="SNY34668.1"/>
    </source>
</evidence>
<dbReference type="Gene3D" id="2.40.50.180">
    <property type="entry name" value="CheA-289, Domain 4"/>
    <property type="match status" value="1"/>
</dbReference>
<keyword evidence="3" id="KW-0963">Cytoplasm</keyword>
<keyword evidence="6" id="KW-1185">Reference proteome</keyword>
<dbReference type="PROSITE" id="PS50851">
    <property type="entry name" value="CHEW"/>
    <property type="match status" value="1"/>
</dbReference>
<evidence type="ECO:0000313" key="6">
    <source>
        <dbReference type="Proteomes" id="UP000219573"/>
    </source>
</evidence>
<dbReference type="Gene3D" id="2.30.30.40">
    <property type="entry name" value="SH3 Domains"/>
    <property type="match status" value="1"/>
</dbReference>
<protein>
    <recommendedName>
        <fullName evidence="2">Chemotaxis protein CheW</fullName>
    </recommendedName>
</protein>
<name>A0A285HG59_9FIRM</name>
<reference evidence="6" key="1">
    <citation type="submission" date="2017-09" db="EMBL/GenBank/DDBJ databases">
        <authorList>
            <person name="Varghese N."/>
            <person name="Submissions S."/>
        </authorList>
    </citation>
    <scope>NUCLEOTIDE SEQUENCE [LARGE SCALE GENOMIC DNA]</scope>
    <source>
        <strain evidence="6">MSL47</strain>
    </source>
</reference>
<dbReference type="CDD" id="cd00732">
    <property type="entry name" value="CheW"/>
    <property type="match status" value="1"/>
</dbReference>
<organism evidence="5 6">
    <name type="scientific">Orenia metallireducens</name>
    <dbReference type="NCBI Taxonomy" id="1413210"/>
    <lineage>
        <taxon>Bacteria</taxon>
        <taxon>Bacillati</taxon>
        <taxon>Bacillota</taxon>
        <taxon>Clostridia</taxon>
        <taxon>Halanaerobiales</taxon>
        <taxon>Halobacteroidaceae</taxon>
        <taxon>Orenia</taxon>
    </lineage>
</organism>
<dbReference type="Pfam" id="PF01584">
    <property type="entry name" value="CheW"/>
    <property type="match status" value="1"/>
</dbReference>
<dbReference type="PANTHER" id="PTHR22617:SF45">
    <property type="entry name" value="CHEMOTAXIS PROTEIN CHEW"/>
    <property type="match status" value="1"/>
</dbReference>